<evidence type="ECO:0000313" key="5">
    <source>
        <dbReference type="EMBL" id="QEV37238.1"/>
    </source>
</evidence>
<dbReference type="PROSITE" id="PS00061">
    <property type="entry name" value="ADH_SHORT"/>
    <property type="match status" value="1"/>
</dbReference>
<evidence type="ECO:0000259" key="4">
    <source>
        <dbReference type="SMART" id="SM00822"/>
    </source>
</evidence>
<dbReference type="EMBL" id="CP023747">
    <property type="protein sequence ID" value="QEV37238.1"/>
    <property type="molecule type" value="Genomic_DNA"/>
</dbReference>
<sequence>MKRSKVLITGASAGLGKGLAREFAARGATLALCARRLDRLEEVRSELLAEHPGLRVHLKALDVTDHERVFDVFEEFADELGGLDRVVVNAGIGNGRPLGIGEFATNRAIVETNLVAGLAQIEAAMTIFRRQRAGHLVVMSSVSAFRAISGSMTAYAASKAGVATLAEGLRAELHGSNITVSTIFPGYIRTELNAHNTSAPFMVDAASGCRALAHAIEEEPDKAVVPAWPWASIGAAMRNLPLSWVRRLG</sequence>
<feature type="domain" description="Ketoreductase" evidence="4">
    <location>
        <begin position="4"/>
        <end position="191"/>
    </location>
</feature>
<evidence type="ECO:0000256" key="1">
    <source>
        <dbReference type="ARBA" id="ARBA00006484"/>
    </source>
</evidence>
<evidence type="ECO:0000313" key="6">
    <source>
        <dbReference type="Proteomes" id="UP000325763"/>
    </source>
</evidence>
<dbReference type="PRINTS" id="PR00081">
    <property type="entry name" value="GDHRDH"/>
</dbReference>
<proteinExistence type="inferred from homology"/>
<dbReference type="AlphaFoldDB" id="A0A5P2VV26"/>
<dbReference type="InterPro" id="IPR057326">
    <property type="entry name" value="KR_dom"/>
</dbReference>
<protein>
    <submittedName>
        <fullName evidence="5">SDR family oxidoreductase</fullName>
    </submittedName>
</protein>
<dbReference type="GO" id="GO:0016020">
    <property type="term" value="C:membrane"/>
    <property type="evidence" value="ECO:0007669"/>
    <property type="project" value="TreeGrafter"/>
</dbReference>
<dbReference type="InterPro" id="IPR020904">
    <property type="entry name" value="Sc_DH/Rdtase_CS"/>
</dbReference>
<dbReference type="InterPro" id="IPR002347">
    <property type="entry name" value="SDR_fam"/>
</dbReference>
<dbReference type="GO" id="GO:0016491">
    <property type="term" value="F:oxidoreductase activity"/>
    <property type="evidence" value="ECO:0007669"/>
    <property type="project" value="UniProtKB-KW"/>
</dbReference>
<dbReference type="Proteomes" id="UP000325763">
    <property type="component" value="Chromosome"/>
</dbReference>
<dbReference type="PANTHER" id="PTHR44196:SF1">
    <property type="entry name" value="DEHYDROGENASE_REDUCTASE SDR FAMILY MEMBER 7B"/>
    <property type="match status" value="1"/>
</dbReference>
<comment type="similarity">
    <text evidence="1 3">Belongs to the short-chain dehydrogenases/reductases (SDR) family.</text>
</comment>
<dbReference type="InterPro" id="IPR036291">
    <property type="entry name" value="NAD(P)-bd_dom_sf"/>
</dbReference>
<reference evidence="5 6" key="1">
    <citation type="submission" date="2017-09" db="EMBL/GenBank/DDBJ databases">
        <title>Streptomyces genome completion.</title>
        <authorList>
            <person name="Lee N."/>
            <person name="Cho B.-K."/>
        </authorList>
    </citation>
    <scope>NUCLEOTIDE SEQUENCE [LARGE SCALE GENOMIC DNA]</scope>
    <source>
        <strain evidence="5 6">ATCC 14899</strain>
    </source>
</reference>
<keyword evidence="2" id="KW-0560">Oxidoreductase</keyword>
<dbReference type="Pfam" id="PF00106">
    <property type="entry name" value="adh_short"/>
    <property type="match status" value="1"/>
</dbReference>
<evidence type="ECO:0000256" key="3">
    <source>
        <dbReference type="RuleBase" id="RU000363"/>
    </source>
</evidence>
<dbReference type="RefSeq" id="WP_150478101.1">
    <property type="nucleotide sequence ID" value="NZ_CP023747.1"/>
</dbReference>
<dbReference type="SMART" id="SM00822">
    <property type="entry name" value="PKS_KR"/>
    <property type="match status" value="1"/>
</dbReference>
<dbReference type="KEGG" id="snq:CP978_00275"/>
<dbReference type="PRINTS" id="PR00080">
    <property type="entry name" value="SDRFAMILY"/>
</dbReference>
<name>A0A5P2VV26_9ACTN</name>
<evidence type="ECO:0000256" key="2">
    <source>
        <dbReference type="ARBA" id="ARBA00023002"/>
    </source>
</evidence>
<gene>
    <name evidence="5" type="ORF">CP978_00275</name>
</gene>
<accession>A0A5P2VV26</accession>
<dbReference type="SUPFAM" id="SSF51735">
    <property type="entry name" value="NAD(P)-binding Rossmann-fold domains"/>
    <property type="match status" value="1"/>
</dbReference>
<dbReference type="Gene3D" id="3.40.50.720">
    <property type="entry name" value="NAD(P)-binding Rossmann-like Domain"/>
    <property type="match status" value="1"/>
</dbReference>
<dbReference type="PANTHER" id="PTHR44196">
    <property type="entry name" value="DEHYDROGENASE/REDUCTASE SDR FAMILY MEMBER 7B"/>
    <property type="match status" value="1"/>
</dbReference>
<organism evidence="5 6">
    <name type="scientific">Streptomyces nodosus</name>
    <dbReference type="NCBI Taxonomy" id="40318"/>
    <lineage>
        <taxon>Bacteria</taxon>
        <taxon>Bacillati</taxon>
        <taxon>Actinomycetota</taxon>
        <taxon>Actinomycetes</taxon>
        <taxon>Kitasatosporales</taxon>
        <taxon>Streptomycetaceae</taxon>
        <taxon>Streptomyces</taxon>
    </lineage>
</organism>
<dbReference type="NCBIfam" id="NF006099">
    <property type="entry name" value="PRK08251.1"/>
    <property type="match status" value="1"/>
</dbReference>